<feature type="region of interest" description="Disordered" evidence="1">
    <location>
        <begin position="22"/>
        <end position="119"/>
    </location>
</feature>
<dbReference type="OrthoDB" id="3945172at2759"/>
<gene>
    <name evidence="2" type="ORF">BP6252_03301</name>
</gene>
<proteinExistence type="predicted"/>
<reference evidence="2 3" key="1">
    <citation type="journal article" date="2018" name="IMA Fungus">
        <title>IMA Genome-F 9: Draft genome sequence of Annulohypoxylon stygium, Aspergillus mulundensis, Berkeleyomyces basicola (syn. Thielaviopsis basicola), Ceratocystis smalleyi, two Cercospora beticola strains, Coleophoma cylindrospora, Fusarium fracticaudum, Phialophora cf. hyalina, and Morchella septimelata.</title>
        <authorList>
            <person name="Wingfield B.D."/>
            <person name="Bills G.F."/>
            <person name="Dong Y."/>
            <person name="Huang W."/>
            <person name="Nel W.J."/>
            <person name="Swalarsk-Parry B.S."/>
            <person name="Vaghefi N."/>
            <person name="Wilken P.M."/>
            <person name="An Z."/>
            <person name="de Beer Z.W."/>
            <person name="De Vos L."/>
            <person name="Chen L."/>
            <person name="Duong T.A."/>
            <person name="Gao Y."/>
            <person name="Hammerbacher A."/>
            <person name="Kikkert J.R."/>
            <person name="Li Y."/>
            <person name="Li H."/>
            <person name="Li K."/>
            <person name="Li Q."/>
            <person name="Liu X."/>
            <person name="Ma X."/>
            <person name="Naidoo K."/>
            <person name="Pethybridge S.J."/>
            <person name="Sun J."/>
            <person name="Steenkamp E.T."/>
            <person name="van der Nest M.A."/>
            <person name="van Wyk S."/>
            <person name="Wingfield M.J."/>
            <person name="Xiong C."/>
            <person name="Yue Q."/>
            <person name="Zhang X."/>
        </authorList>
    </citation>
    <scope>NUCLEOTIDE SEQUENCE [LARGE SCALE GENOMIC DNA]</scope>
    <source>
        <strain evidence="2 3">BP6252</strain>
    </source>
</reference>
<evidence type="ECO:0000313" key="3">
    <source>
        <dbReference type="Proteomes" id="UP000256645"/>
    </source>
</evidence>
<comment type="caution">
    <text evidence="2">The sequence shown here is derived from an EMBL/GenBank/DDBJ whole genome shotgun (WGS) entry which is preliminary data.</text>
</comment>
<organism evidence="2 3">
    <name type="scientific">Coleophoma cylindrospora</name>
    <dbReference type="NCBI Taxonomy" id="1849047"/>
    <lineage>
        <taxon>Eukaryota</taxon>
        <taxon>Fungi</taxon>
        <taxon>Dikarya</taxon>
        <taxon>Ascomycota</taxon>
        <taxon>Pezizomycotina</taxon>
        <taxon>Leotiomycetes</taxon>
        <taxon>Helotiales</taxon>
        <taxon>Dermateaceae</taxon>
        <taxon>Coleophoma</taxon>
    </lineage>
</organism>
<evidence type="ECO:0000313" key="2">
    <source>
        <dbReference type="EMBL" id="RDW82189.1"/>
    </source>
</evidence>
<name>A0A3D8S7C8_9HELO</name>
<sequence length="119" mass="12438">MAAPTPKLLPSITLMARAFHRVPPSQCPPMVRSQPLSSTSSVAKWKGSGSPEHVTNEGDSHNVQHDASKDGKQARAEGSKNSAATSEKGTSAGEKAKSEHPNAPGPILGMEDERGGKSR</sequence>
<feature type="compositionally biased region" description="Basic and acidic residues" evidence="1">
    <location>
        <begin position="54"/>
        <end position="78"/>
    </location>
</feature>
<dbReference type="Proteomes" id="UP000256645">
    <property type="component" value="Unassembled WGS sequence"/>
</dbReference>
<dbReference type="AlphaFoldDB" id="A0A3D8S7C8"/>
<feature type="compositionally biased region" description="Polar residues" evidence="1">
    <location>
        <begin position="79"/>
        <end position="89"/>
    </location>
</feature>
<dbReference type="EMBL" id="PDLM01000003">
    <property type="protein sequence ID" value="RDW82189.1"/>
    <property type="molecule type" value="Genomic_DNA"/>
</dbReference>
<keyword evidence="3" id="KW-1185">Reference proteome</keyword>
<accession>A0A3D8S7C8</accession>
<protein>
    <submittedName>
        <fullName evidence="2">Uncharacterized protein</fullName>
    </submittedName>
</protein>
<evidence type="ECO:0000256" key="1">
    <source>
        <dbReference type="SAM" id="MobiDB-lite"/>
    </source>
</evidence>